<keyword evidence="4" id="KW-0223">Dioxygenase</keyword>
<evidence type="ECO:0000256" key="8">
    <source>
        <dbReference type="SAM" id="MobiDB-lite"/>
    </source>
</evidence>
<name>A0AAD7E1Z4_9AGAR</name>
<accession>A0AAD7E1Z4</accession>
<dbReference type="GO" id="GO:0006631">
    <property type="term" value="P:fatty acid metabolic process"/>
    <property type="evidence" value="ECO:0007669"/>
    <property type="project" value="UniProtKB-ARBA"/>
</dbReference>
<comment type="similarity">
    <text evidence="1">Belongs to the cytochrome P450 family.</text>
</comment>
<dbReference type="Gene3D" id="1.10.630.10">
    <property type="entry name" value="Cytochrome P450"/>
    <property type="match status" value="1"/>
</dbReference>
<dbReference type="GO" id="GO:0051213">
    <property type="term" value="F:dioxygenase activity"/>
    <property type="evidence" value="ECO:0007669"/>
    <property type="project" value="UniProtKB-KW"/>
</dbReference>
<evidence type="ECO:0000256" key="4">
    <source>
        <dbReference type="ARBA" id="ARBA00022964"/>
    </source>
</evidence>
<evidence type="ECO:0000256" key="7">
    <source>
        <dbReference type="PIRSR" id="PIRSR619791-2"/>
    </source>
</evidence>
<protein>
    <submittedName>
        <fullName evidence="9">Linoleate diol synthase</fullName>
    </submittedName>
</protein>
<keyword evidence="6 7" id="KW-0408">Iron</keyword>
<evidence type="ECO:0000256" key="3">
    <source>
        <dbReference type="ARBA" id="ARBA00022723"/>
    </source>
</evidence>
<dbReference type="GO" id="GO:0004497">
    <property type="term" value="F:monooxygenase activity"/>
    <property type="evidence" value="ECO:0007669"/>
    <property type="project" value="InterPro"/>
</dbReference>
<organism evidence="9 10">
    <name type="scientific">Mycena pura</name>
    <dbReference type="NCBI Taxonomy" id="153505"/>
    <lineage>
        <taxon>Eukaryota</taxon>
        <taxon>Fungi</taxon>
        <taxon>Dikarya</taxon>
        <taxon>Basidiomycota</taxon>
        <taxon>Agaricomycotina</taxon>
        <taxon>Agaricomycetes</taxon>
        <taxon>Agaricomycetidae</taxon>
        <taxon>Agaricales</taxon>
        <taxon>Marasmiineae</taxon>
        <taxon>Mycenaceae</taxon>
        <taxon>Mycena</taxon>
    </lineage>
</organism>
<proteinExistence type="inferred from homology"/>
<dbReference type="GO" id="GO:0005506">
    <property type="term" value="F:iron ion binding"/>
    <property type="evidence" value="ECO:0007669"/>
    <property type="project" value="InterPro"/>
</dbReference>
<dbReference type="Pfam" id="PF03098">
    <property type="entry name" value="An_peroxidase"/>
    <property type="match status" value="1"/>
</dbReference>
<evidence type="ECO:0000256" key="5">
    <source>
        <dbReference type="ARBA" id="ARBA00023002"/>
    </source>
</evidence>
<dbReference type="PRINTS" id="PR00359">
    <property type="entry name" value="BP450"/>
</dbReference>
<dbReference type="InterPro" id="IPR010255">
    <property type="entry name" value="Haem_peroxidase_sf"/>
</dbReference>
<comment type="subunit">
    <text evidence="2">Homotetramer.</text>
</comment>
<dbReference type="GO" id="GO:0006979">
    <property type="term" value="P:response to oxidative stress"/>
    <property type="evidence" value="ECO:0007669"/>
    <property type="project" value="InterPro"/>
</dbReference>
<evidence type="ECO:0000256" key="6">
    <source>
        <dbReference type="ARBA" id="ARBA00023004"/>
    </source>
</evidence>
<keyword evidence="3 7" id="KW-0479">Metal-binding</keyword>
<keyword evidence="5" id="KW-0560">Oxidoreductase</keyword>
<dbReference type="AlphaFoldDB" id="A0AAD7E1Z4"/>
<keyword evidence="7" id="KW-0349">Heme</keyword>
<reference evidence="9" key="1">
    <citation type="submission" date="2023-03" db="EMBL/GenBank/DDBJ databases">
        <title>Massive genome expansion in bonnet fungi (Mycena s.s.) driven by repeated elements and novel gene families across ecological guilds.</title>
        <authorList>
            <consortium name="Lawrence Berkeley National Laboratory"/>
            <person name="Harder C.B."/>
            <person name="Miyauchi S."/>
            <person name="Viragh M."/>
            <person name="Kuo A."/>
            <person name="Thoen E."/>
            <person name="Andreopoulos B."/>
            <person name="Lu D."/>
            <person name="Skrede I."/>
            <person name="Drula E."/>
            <person name="Henrissat B."/>
            <person name="Morin E."/>
            <person name="Kohler A."/>
            <person name="Barry K."/>
            <person name="LaButti K."/>
            <person name="Morin E."/>
            <person name="Salamov A."/>
            <person name="Lipzen A."/>
            <person name="Mereny Z."/>
            <person name="Hegedus B."/>
            <person name="Baldrian P."/>
            <person name="Stursova M."/>
            <person name="Weitz H."/>
            <person name="Taylor A."/>
            <person name="Grigoriev I.V."/>
            <person name="Nagy L.G."/>
            <person name="Martin F."/>
            <person name="Kauserud H."/>
        </authorList>
    </citation>
    <scope>NUCLEOTIDE SEQUENCE</scope>
    <source>
        <strain evidence="9">9144</strain>
    </source>
</reference>
<evidence type="ECO:0000256" key="2">
    <source>
        <dbReference type="ARBA" id="ARBA00011881"/>
    </source>
</evidence>
<dbReference type="InterPro" id="IPR019791">
    <property type="entry name" value="Haem_peroxidase_animal"/>
</dbReference>
<comment type="caution">
    <text evidence="9">The sequence shown here is derived from an EMBL/GenBank/DDBJ whole genome shotgun (WGS) entry which is preliminary data.</text>
</comment>
<dbReference type="Proteomes" id="UP001219525">
    <property type="component" value="Unassembled WGS sequence"/>
</dbReference>
<dbReference type="InterPro" id="IPR037120">
    <property type="entry name" value="Haem_peroxidase_sf_animal"/>
</dbReference>
<dbReference type="Pfam" id="PF00067">
    <property type="entry name" value="p450"/>
    <property type="match status" value="1"/>
</dbReference>
<evidence type="ECO:0000313" key="9">
    <source>
        <dbReference type="EMBL" id="KAJ7224318.1"/>
    </source>
</evidence>
<evidence type="ECO:0000256" key="1">
    <source>
        <dbReference type="ARBA" id="ARBA00010617"/>
    </source>
</evidence>
<dbReference type="PROSITE" id="PS50292">
    <property type="entry name" value="PEROXIDASE_3"/>
    <property type="match status" value="1"/>
</dbReference>
<dbReference type="GO" id="GO:0016705">
    <property type="term" value="F:oxidoreductase activity, acting on paired donors, with incorporation or reduction of molecular oxygen"/>
    <property type="evidence" value="ECO:0007669"/>
    <property type="project" value="InterPro"/>
</dbReference>
<feature type="compositionally biased region" description="Polar residues" evidence="8">
    <location>
        <begin position="32"/>
        <end position="45"/>
    </location>
</feature>
<dbReference type="GO" id="GO:0020037">
    <property type="term" value="F:heme binding"/>
    <property type="evidence" value="ECO:0007669"/>
    <property type="project" value="InterPro"/>
</dbReference>
<dbReference type="Gene3D" id="1.10.640.10">
    <property type="entry name" value="Haem peroxidase domain superfamily, animal type"/>
    <property type="match status" value="1"/>
</dbReference>
<keyword evidence="10" id="KW-1185">Reference proteome</keyword>
<dbReference type="PANTHER" id="PTHR11903:SF37">
    <property type="entry name" value="PSI-PRODUCING OXYGENASE A"/>
    <property type="match status" value="1"/>
</dbReference>
<dbReference type="InterPro" id="IPR036396">
    <property type="entry name" value="Cyt_P450_sf"/>
</dbReference>
<dbReference type="InterPro" id="IPR002397">
    <property type="entry name" value="Cyt_P450_B"/>
</dbReference>
<feature type="region of interest" description="Disordered" evidence="8">
    <location>
        <begin position="1"/>
        <end position="47"/>
    </location>
</feature>
<dbReference type="GO" id="GO:0004601">
    <property type="term" value="F:peroxidase activity"/>
    <property type="evidence" value="ECO:0007669"/>
    <property type="project" value="InterPro"/>
</dbReference>
<dbReference type="SUPFAM" id="SSF48264">
    <property type="entry name" value="Cytochrome P450"/>
    <property type="match status" value="1"/>
</dbReference>
<dbReference type="InterPro" id="IPR001128">
    <property type="entry name" value="Cyt_P450"/>
</dbReference>
<gene>
    <name evidence="9" type="ORF">GGX14DRAFT_425159</name>
</gene>
<dbReference type="EMBL" id="JARJCW010000005">
    <property type="protein sequence ID" value="KAJ7224318.1"/>
    <property type="molecule type" value="Genomic_DNA"/>
</dbReference>
<dbReference type="PANTHER" id="PTHR11903">
    <property type="entry name" value="PROSTAGLANDIN G/H SYNTHASE"/>
    <property type="match status" value="1"/>
</dbReference>
<evidence type="ECO:0000313" key="10">
    <source>
        <dbReference type="Proteomes" id="UP001219525"/>
    </source>
</evidence>
<feature type="binding site" description="axial binding residue" evidence="7">
    <location>
        <position position="392"/>
    </location>
    <ligand>
        <name>heme b</name>
        <dbReference type="ChEBI" id="CHEBI:60344"/>
    </ligand>
    <ligandPart>
        <name>Fe</name>
        <dbReference type="ChEBI" id="CHEBI:18248"/>
    </ligandPart>
</feature>
<dbReference type="InterPro" id="IPR050783">
    <property type="entry name" value="Oxylipin_biosynth_metab"/>
</dbReference>
<sequence>MSNMNRRSSLFRRQPSSSFTPANGDAAANGTIAPQNGETRPSNPMATPKIFKDLREQVKKGLNIVDTSTLRSRSVSFIRSMMRYLDLTSKNIQLEHGITFVSNLPEGNFATTMQNKVVELLYNDLSHPHSTNIGSKYAWRSADGSNNNVNLPEMGKAGTPYARSVQQGHPLPKHELPDPGLIFDTCVCDEIWVHLLTHILRLLKRDGFSFAALVIHSVFRTSHRDVNINETSSYVDLSPLYGHNQEAQDKVRNRELGLGLLYSDVFAEDRLLLLPPAVCVLLVLFSRNHNYIAQRVYEINERGTYKDPKELTKEKLADQDEELFQTARLVNCGWFGSVVFSDYFSSILGLARKGSSWSLNPFGEFRSPDHAIFNRGQGNVCSVEFNCLYRWHATTSVDDEKWVSDQFSQIFHGKAPEDVTVDDFKAAAATIQKSEPDIKHWTFGKMERQSNGTFRDEDLANILYNATEHPAAAFRARGTPASMRLHEIMGIEQNRRWGVCNLNDFRRFLGLKPYASFREWNPNHEIADAAEKLYGDIESLELYVGLQAEEAKPVVDGAGLCPGYTISRAILADAIALTRHFTYDYTPYNLTAWGFADCQRDPKAYGFGSTLGRLFLRTLPNSFSENSSYAFFPLMTPPSMKENLSKLQLLKGYDLSRPKQLAPVQTVQAYAQIVEILKNPKFTAPYVARASKVIKGKGFFIVESENQQKEIYTKLFGSGELLNNVGVFFRDTTRKLIDTNKFTLVGGKTCVVDLVRDVLKVVPVYWAADIAGIQLKATETAHGDFTPLALYNMLSEIYTYIFVETDKANLMVLQAKVQAHVDSLLNHISANLGLPSRISMIGTVSSLFKGKKSDTEQHEIVKRLRELGRPGSSEVANMILAIMVGSTAELSLGLINIINHYLGSDHDQQLRSLATSSGDLHGYIHEGQRLDPPFKGVYRTATEDVTIEDVAFKKDDRVFLDVAAACIDGDVFSNPTVVDPARNPKDGYLHADGCFRYLGEPFVLKVMSEVLRVVFACKNVTRAPGQSGTLKRFKDEAKPNLRFAYLDEEKKFTCAWPTTMAVQYDAA</sequence>
<dbReference type="SUPFAM" id="SSF48113">
    <property type="entry name" value="Heme-dependent peroxidases"/>
    <property type="match status" value="1"/>
</dbReference>